<dbReference type="PROSITE" id="PS00383">
    <property type="entry name" value="TYR_PHOSPHATASE_1"/>
    <property type="match status" value="1"/>
</dbReference>
<feature type="domain" description="Tyrosine specific protein phosphatases" evidence="2">
    <location>
        <begin position="112"/>
        <end position="152"/>
    </location>
</feature>
<evidence type="ECO:0000259" key="2">
    <source>
        <dbReference type="PROSITE" id="PS50056"/>
    </source>
</evidence>
<organism evidence="3 4">
    <name type="scientific">Streptomyces xinghaiensis</name>
    <dbReference type="NCBI Taxonomy" id="1038928"/>
    <lineage>
        <taxon>Bacteria</taxon>
        <taxon>Bacillati</taxon>
        <taxon>Actinomycetota</taxon>
        <taxon>Actinomycetes</taxon>
        <taxon>Kitasatosporales</taxon>
        <taxon>Streptomycetaceae</taxon>
        <taxon>Streptomyces</taxon>
    </lineage>
</organism>
<comment type="caution">
    <text evidence="3">The sequence shown here is derived from an EMBL/GenBank/DDBJ whole genome shotgun (WGS) entry which is preliminary data.</text>
</comment>
<proteinExistence type="inferred from homology"/>
<reference evidence="3 4" key="1">
    <citation type="journal article" date="2014" name="Genome Announc.">
        <title>Draft Genome Sequence of Streptomyces fradiae ATCC 19609, a Strain Highly Sensitive to Antibiotics.</title>
        <authorList>
            <person name="Bekker O.B."/>
            <person name="Klimina K.M."/>
            <person name="Vatlin A.A."/>
            <person name="Zakharevich N.V."/>
            <person name="Kasianov A.S."/>
            <person name="Danilenko V.N."/>
        </authorList>
    </citation>
    <scope>NUCLEOTIDE SEQUENCE [LARGE SCALE GENOMIC DNA]</scope>
    <source>
        <strain evidence="3 4">ATCC 19609</strain>
    </source>
</reference>
<accession>A0A3R7IWX1</accession>
<dbReference type="PANTHER" id="PTHR31126">
    <property type="entry name" value="TYROSINE-PROTEIN PHOSPHATASE"/>
    <property type="match status" value="1"/>
</dbReference>
<dbReference type="InterPro" id="IPR026893">
    <property type="entry name" value="Tyr/Ser_Pase_IphP-type"/>
</dbReference>
<evidence type="ECO:0000313" key="3">
    <source>
        <dbReference type="EMBL" id="RKM90865.1"/>
    </source>
</evidence>
<comment type="similarity">
    <text evidence="1">Belongs to the protein-tyrosine phosphatase family.</text>
</comment>
<dbReference type="AlphaFoldDB" id="A0A3R7IWX1"/>
<evidence type="ECO:0000313" key="4">
    <source>
        <dbReference type="Proteomes" id="UP000028058"/>
    </source>
</evidence>
<dbReference type="GO" id="GO:0004721">
    <property type="term" value="F:phosphoprotein phosphatase activity"/>
    <property type="evidence" value="ECO:0007669"/>
    <property type="project" value="InterPro"/>
</dbReference>
<dbReference type="RefSeq" id="WP_043466537.1">
    <property type="nucleotide sequence ID" value="NZ_CP134822.1"/>
</dbReference>
<protein>
    <submittedName>
        <fullName evidence="3">Tyrosine-protein phosphatase</fullName>
    </submittedName>
</protein>
<dbReference type="EMBL" id="JNAD02000021">
    <property type="protein sequence ID" value="RKM90865.1"/>
    <property type="molecule type" value="Genomic_DNA"/>
</dbReference>
<dbReference type="Pfam" id="PF13350">
    <property type="entry name" value="Y_phosphatase3"/>
    <property type="match status" value="1"/>
</dbReference>
<dbReference type="Gene3D" id="3.90.190.10">
    <property type="entry name" value="Protein tyrosine phosphatase superfamily"/>
    <property type="match status" value="1"/>
</dbReference>
<name>A0A3R7IWX1_9ACTN</name>
<dbReference type="InterPro" id="IPR016130">
    <property type="entry name" value="Tyr_Pase_AS"/>
</dbReference>
<evidence type="ECO:0000256" key="1">
    <source>
        <dbReference type="ARBA" id="ARBA00009580"/>
    </source>
</evidence>
<keyword evidence="4" id="KW-1185">Reference proteome</keyword>
<sequence length="246" mass="26182">MDRHLDWDGCFNARDLGGIPVAGGRTVRHGAVVRSDAVDKLTAGGWAALHTYGVRTVIDLRNDDEVKADAAPRPAGLTTVRLPLDGIEDTGFWSVWGDGPDGTPLYYRPFLDHFPDRAARAVRAVAHARPGGVLVHCAAGRDRTGLVTLLLLALAGASPADIAADYLLSNDRLDARFFTALGIPDHRQDIADYLERKGTTAEQALLATLDGFDTAARLGPAGLTPDDVSALRTRLLEPVPAHPAGD</sequence>
<dbReference type="OrthoDB" id="1188001at2"/>
<dbReference type="SUPFAM" id="SSF52799">
    <property type="entry name" value="(Phosphotyrosine protein) phosphatases II"/>
    <property type="match status" value="1"/>
</dbReference>
<dbReference type="InterPro" id="IPR000387">
    <property type="entry name" value="Tyr_Pase_dom"/>
</dbReference>
<gene>
    <name evidence="3" type="ORF">SFRA_030870</name>
</gene>
<dbReference type="Proteomes" id="UP000028058">
    <property type="component" value="Unassembled WGS sequence"/>
</dbReference>
<dbReference type="InterPro" id="IPR029021">
    <property type="entry name" value="Prot-tyrosine_phosphatase-like"/>
</dbReference>
<dbReference type="PANTHER" id="PTHR31126:SF1">
    <property type="entry name" value="TYROSINE SPECIFIC PROTEIN PHOSPHATASES DOMAIN-CONTAINING PROTEIN"/>
    <property type="match status" value="1"/>
</dbReference>
<dbReference type="PROSITE" id="PS50056">
    <property type="entry name" value="TYR_PHOSPHATASE_2"/>
    <property type="match status" value="1"/>
</dbReference>